<dbReference type="Pfam" id="PF06245">
    <property type="entry name" value="DUF1015"/>
    <property type="match status" value="1"/>
</dbReference>
<dbReference type="PANTHER" id="PTHR36454">
    <property type="entry name" value="LMO2823 PROTEIN"/>
    <property type="match status" value="1"/>
</dbReference>
<dbReference type="RefSeq" id="WP_195450414.1">
    <property type="nucleotide sequence ID" value="NZ_JAKNHQ010000008.1"/>
</dbReference>
<dbReference type="PANTHER" id="PTHR36454:SF1">
    <property type="entry name" value="DUF1015 DOMAIN-CONTAINING PROTEIN"/>
    <property type="match status" value="1"/>
</dbReference>
<name>A0ABS9MJ15_9FIRM</name>
<dbReference type="InterPro" id="IPR008323">
    <property type="entry name" value="UCP033563"/>
</dbReference>
<keyword evidence="2" id="KW-1185">Reference proteome</keyword>
<reference evidence="1 2" key="1">
    <citation type="submission" date="2022-01" db="EMBL/GenBank/DDBJ databases">
        <title>Collection of gut derived symbiotic bacterial strains cultured from healthy donors.</title>
        <authorList>
            <person name="Lin H."/>
            <person name="Kohout C."/>
            <person name="Waligurski E."/>
            <person name="Pamer E.G."/>
        </authorList>
    </citation>
    <scope>NUCLEOTIDE SEQUENCE [LARGE SCALE GENOMIC DNA]</scope>
    <source>
        <strain evidence="1 2">DFI.7.58</strain>
    </source>
</reference>
<evidence type="ECO:0000313" key="2">
    <source>
        <dbReference type="Proteomes" id="UP001298681"/>
    </source>
</evidence>
<accession>A0ABS9MJ15</accession>
<dbReference type="Proteomes" id="UP001298681">
    <property type="component" value="Unassembled WGS sequence"/>
</dbReference>
<comment type="caution">
    <text evidence="1">The sequence shown here is derived from an EMBL/GenBank/DDBJ whole genome shotgun (WGS) entry which is preliminary data.</text>
</comment>
<evidence type="ECO:0000313" key="1">
    <source>
        <dbReference type="EMBL" id="MCG4610798.1"/>
    </source>
</evidence>
<proteinExistence type="predicted"/>
<organism evidence="1 2">
    <name type="scientific">Anaeromassilibacillus senegalensis</name>
    <dbReference type="NCBI Taxonomy" id="1673717"/>
    <lineage>
        <taxon>Bacteria</taxon>
        <taxon>Bacillati</taxon>
        <taxon>Bacillota</taxon>
        <taxon>Clostridia</taxon>
        <taxon>Eubacteriales</taxon>
        <taxon>Acutalibacteraceae</taxon>
        <taxon>Anaeromassilibacillus</taxon>
    </lineage>
</organism>
<sequence>MNSLGFYPANVLLPTETDLTKWSVVACDQYTSQPDYWQEVESFVGDAPSTLRMIVPELYLEQPGVEQRIAAVNAAMDRYLADGIFRTVENFIYVRRTLRDGKIRRGLIGVVDLEKYDFTKGSQSLIRATEGTVLERIPPRVKVRENAALECPHIMLLIDDPMKTVIEPVEDRAGELEQVYQFDLMQDSGSLEGILCDDSEARRILAALDELADPEAFNARYDLTGKAPLLFAVGDGNHSLATAKTCYENLKKVLPPEEARVHPARYALVEVVNLHDASLEFEPIHRVVFGVDEKKLLEALKAQCGAPDGQRVVVCKGKEKTELYFSQASSNLPVGTLQKFLDAYIEENGGRVDYIHGEEVVEELSAQEGNIGFLLEAMPKKELFKTVVLDGALPRKTFSMGHAWDKRFYMECRQIQE</sequence>
<gene>
    <name evidence="1" type="ORF">L0P57_07605</name>
</gene>
<dbReference type="EMBL" id="JAKNHQ010000008">
    <property type="protein sequence ID" value="MCG4610798.1"/>
    <property type="molecule type" value="Genomic_DNA"/>
</dbReference>
<protein>
    <submittedName>
        <fullName evidence="1">DUF1015 domain-containing protein</fullName>
    </submittedName>
</protein>